<keyword evidence="2" id="KW-1185">Reference proteome</keyword>
<evidence type="ECO:0008006" key="3">
    <source>
        <dbReference type="Google" id="ProtNLM"/>
    </source>
</evidence>
<proteinExistence type="predicted"/>
<protein>
    <recommendedName>
        <fullName evidence="3">HEPN domain-containing protein</fullName>
    </recommendedName>
</protein>
<dbReference type="Gene3D" id="1.20.120.330">
    <property type="entry name" value="Nucleotidyltransferases domain 2"/>
    <property type="match status" value="1"/>
</dbReference>
<gene>
    <name evidence="1" type="ORF">J1C47_08620</name>
</gene>
<dbReference type="Proteomes" id="UP000664288">
    <property type="component" value="Unassembled WGS sequence"/>
</dbReference>
<organism evidence="1 2">
    <name type="scientific">Jiella sonneratiae</name>
    <dbReference type="NCBI Taxonomy" id="2816856"/>
    <lineage>
        <taxon>Bacteria</taxon>
        <taxon>Pseudomonadati</taxon>
        <taxon>Pseudomonadota</taxon>
        <taxon>Alphaproteobacteria</taxon>
        <taxon>Hyphomicrobiales</taxon>
        <taxon>Aurantimonadaceae</taxon>
        <taxon>Jiella</taxon>
    </lineage>
</organism>
<comment type="caution">
    <text evidence="1">The sequence shown here is derived from an EMBL/GenBank/DDBJ whole genome shotgun (WGS) entry which is preliminary data.</text>
</comment>
<accession>A0ABS3J201</accession>
<sequence>MIEVADLLTESATRNDAVRRRAISTAYYAVFHALARLCADYITRSASRSSQEYRRVYRALEHGPLKTVFSRAPLKDRDRLARIGETLVILQTERHRADYMPAARELFSLAKTRELVDLARQAVHEIEMIESGHDDRRTLAVCLLFKERSQ</sequence>
<evidence type="ECO:0000313" key="2">
    <source>
        <dbReference type="Proteomes" id="UP000664288"/>
    </source>
</evidence>
<reference evidence="1 2" key="1">
    <citation type="submission" date="2021-03" db="EMBL/GenBank/DDBJ databases">
        <title>Whole genome sequence of Jiella sp. MQZ13P-4.</title>
        <authorList>
            <person name="Tuo L."/>
        </authorList>
    </citation>
    <scope>NUCLEOTIDE SEQUENCE [LARGE SCALE GENOMIC DNA]</scope>
    <source>
        <strain evidence="1 2">MQZ13P-4</strain>
    </source>
</reference>
<dbReference type="RefSeq" id="WP_207350347.1">
    <property type="nucleotide sequence ID" value="NZ_JAFMPY010000007.1"/>
</dbReference>
<dbReference type="EMBL" id="JAFMPY010000007">
    <property type="protein sequence ID" value="MBO0903704.1"/>
    <property type="molecule type" value="Genomic_DNA"/>
</dbReference>
<evidence type="ECO:0000313" key="1">
    <source>
        <dbReference type="EMBL" id="MBO0903704.1"/>
    </source>
</evidence>
<name>A0ABS3J201_9HYPH</name>